<gene>
    <name evidence="2" type="ORF">KDK92_13955</name>
</gene>
<dbReference type="Gene3D" id="3.90.950.10">
    <property type="match status" value="1"/>
</dbReference>
<dbReference type="GO" id="GO:0047429">
    <property type="term" value="F:nucleoside triphosphate diphosphatase activity"/>
    <property type="evidence" value="ECO:0007669"/>
    <property type="project" value="InterPro"/>
</dbReference>
<keyword evidence="1" id="KW-0378">Hydrolase</keyword>
<dbReference type="InterPro" id="IPR002637">
    <property type="entry name" value="RdgB/HAM1"/>
</dbReference>
<dbReference type="InterPro" id="IPR029001">
    <property type="entry name" value="ITPase-like_fam"/>
</dbReference>
<evidence type="ECO:0000256" key="1">
    <source>
        <dbReference type="ARBA" id="ARBA00022801"/>
    </source>
</evidence>
<dbReference type="RefSeq" id="WP_250859945.1">
    <property type="nucleotide sequence ID" value="NZ_JAGSOJ010000003.1"/>
</dbReference>
<reference evidence="2" key="1">
    <citation type="journal article" date="2021" name="mSystems">
        <title>Bacteria and Archaea Synergistically Convert Glycine Betaine to Biogenic Methane in the Formosa Cold Seep of the South China Sea.</title>
        <authorList>
            <person name="Li L."/>
            <person name="Zhang W."/>
            <person name="Zhang S."/>
            <person name="Song L."/>
            <person name="Sun Q."/>
            <person name="Zhang H."/>
            <person name="Xiang H."/>
            <person name="Dong X."/>
        </authorList>
    </citation>
    <scope>NUCLEOTIDE SEQUENCE</scope>
    <source>
        <strain evidence="2">ZWT</strain>
    </source>
</reference>
<evidence type="ECO:0000313" key="2">
    <source>
        <dbReference type="EMBL" id="MCM1990830.1"/>
    </source>
</evidence>
<sequence length="205" mass="23099">MKIVYGTTNPGKLNSMKKILDTLDVDILSLRDFNNDFPDVDESGNDPLENAKLKALTYYKVLKRPVFSCDSGLFIKGLEKNEQPGVHVRRINGKTLNDEEMIEYYASLADKMGGQAVATYKNGICLVLDENTIIEYDGNDISSEEFIINSHPHKNRISGFPLDSLSVEIESGRFYMDIQNNDNVAGNSYDSGFINFFKRALYSLE</sequence>
<dbReference type="Pfam" id="PF01725">
    <property type="entry name" value="Ham1p_like"/>
    <property type="match status" value="1"/>
</dbReference>
<proteinExistence type="predicted"/>
<dbReference type="AlphaFoldDB" id="A0A9J6P3T5"/>
<protein>
    <submittedName>
        <fullName evidence="2">Non-canonical purine NTP pyrophosphatase</fullName>
    </submittedName>
</protein>
<dbReference type="GO" id="GO:0009143">
    <property type="term" value="P:nucleoside triphosphate catabolic process"/>
    <property type="evidence" value="ECO:0007669"/>
    <property type="project" value="InterPro"/>
</dbReference>
<keyword evidence="3" id="KW-1185">Reference proteome</keyword>
<evidence type="ECO:0000313" key="3">
    <source>
        <dbReference type="Proteomes" id="UP001056429"/>
    </source>
</evidence>
<name>A0A9J6P3T5_9CLOT</name>
<accession>A0A9J6P3T5</accession>
<dbReference type="SUPFAM" id="SSF52972">
    <property type="entry name" value="ITPase-like"/>
    <property type="match status" value="1"/>
</dbReference>
<organism evidence="2 3">
    <name type="scientific">Oceanirhabdus seepicola</name>
    <dbReference type="NCBI Taxonomy" id="2828781"/>
    <lineage>
        <taxon>Bacteria</taxon>
        <taxon>Bacillati</taxon>
        <taxon>Bacillota</taxon>
        <taxon>Clostridia</taxon>
        <taxon>Eubacteriales</taxon>
        <taxon>Clostridiaceae</taxon>
        <taxon>Oceanirhabdus</taxon>
    </lineage>
</organism>
<comment type="caution">
    <text evidence="2">The sequence shown here is derived from an EMBL/GenBank/DDBJ whole genome shotgun (WGS) entry which is preliminary data.</text>
</comment>
<reference evidence="2" key="2">
    <citation type="submission" date="2021-04" db="EMBL/GenBank/DDBJ databases">
        <authorList>
            <person name="Dong X."/>
        </authorList>
    </citation>
    <scope>NUCLEOTIDE SEQUENCE</scope>
    <source>
        <strain evidence="2">ZWT</strain>
    </source>
</reference>
<dbReference type="Proteomes" id="UP001056429">
    <property type="component" value="Unassembled WGS sequence"/>
</dbReference>
<dbReference type="EMBL" id="JAGSOJ010000003">
    <property type="protein sequence ID" value="MCM1990830.1"/>
    <property type="molecule type" value="Genomic_DNA"/>
</dbReference>